<dbReference type="Gene3D" id="3.40.630.30">
    <property type="match status" value="1"/>
</dbReference>
<protein>
    <submittedName>
        <fullName evidence="2">GNAT family N-acetyltransferase</fullName>
    </submittedName>
</protein>
<evidence type="ECO:0000313" key="2">
    <source>
        <dbReference type="EMBL" id="MDE5414296.1"/>
    </source>
</evidence>
<dbReference type="Proteomes" id="UP001148125">
    <property type="component" value="Unassembled WGS sequence"/>
</dbReference>
<comment type="caution">
    <text evidence="2">The sequence shown here is derived from an EMBL/GenBank/DDBJ whole genome shotgun (WGS) entry which is preliminary data.</text>
</comment>
<dbReference type="PROSITE" id="PS51186">
    <property type="entry name" value="GNAT"/>
    <property type="match status" value="1"/>
</dbReference>
<evidence type="ECO:0000313" key="3">
    <source>
        <dbReference type="Proteomes" id="UP001148125"/>
    </source>
</evidence>
<dbReference type="PANTHER" id="PTHR42791">
    <property type="entry name" value="GNAT FAMILY ACETYLTRANSFERASE"/>
    <property type="match status" value="1"/>
</dbReference>
<dbReference type="CDD" id="cd04301">
    <property type="entry name" value="NAT_SF"/>
    <property type="match status" value="1"/>
</dbReference>
<dbReference type="InterPro" id="IPR016181">
    <property type="entry name" value="Acyl_CoA_acyltransferase"/>
</dbReference>
<dbReference type="InterPro" id="IPR000182">
    <property type="entry name" value="GNAT_dom"/>
</dbReference>
<accession>A0ABT5VFR6</accession>
<dbReference type="PANTHER" id="PTHR42791:SF1">
    <property type="entry name" value="N-ACETYLTRANSFERASE DOMAIN-CONTAINING PROTEIN"/>
    <property type="match status" value="1"/>
</dbReference>
<name>A0ABT5VFR6_9BACI</name>
<reference evidence="2" key="1">
    <citation type="submission" date="2024-05" db="EMBL/GenBank/DDBJ databases">
        <title>Alkalihalobacillus sp. strain MEB203 novel alkaliphilic bacterium from Lonar Lake, India.</title>
        <authorList>
            <person name="Joshi A."/>
            <person name="Thite S."/>
            <person name="Mengade P."/>
        </authorList>
    </citation>
    <scope>NUCLEOTIDE SEQUENCE</scope>
    <source>
        <strain evidence="2">MEB 203</strain>
    </source>
</reference>
<dbReference type="RefSeq" id="WP_275118905.1">
    <property type="nucleotide sequence ID" value="NZ_JAOTPO010000008.1"/>
</dbReference>
<feature type="domain" description="N-acetyltransferase" evidence="1">
    <location>
        <begin position="1"/>
        <end position="74"/>
    </location>
</feature>
<keyword evidence="3" id="KW-1185">Reference proteome</keyword>
<dbReference type="Pfam" id="PF13508">
    <property type="entry name" value="Acetyltransf_7"/>
    <property type="match status" value="1"/>
</dbReference>
<gene>
    <name evidence="2" type="ORF">N7Z68_13020</name>
</gene>
<dbReference type="InterPro" id="IPR052523">
    <property type="entry name" value="Trichothecene_AcTrans"/>
</dbReference>
<dbReference type="EMBL" id="JAOTPO010000008">
    <property type="protein sequence ID" value="MDE5414296.1"/>
    <property type="molecule type" value="Genomic_DNA"/>
</dbReference>
<proteinExistence type="predicted"/>
<evidence type="ECO:0000259" key="1">
    <source>
        <dbReference type="PROSITE" id="PS51186"/>
    </source>
</evidence>
<sequence length="74" mass="8524">MLEAIAVHPDYQGYGIGKALMEKVHQISESDAMGTYLFTADKKNQQIYEYLGYKTVEECPSKVLTVYHMFRNND</sequence>
<organism evidence="2 3">
    <name type="scientific">Alkalihalobacterium chitinilyticum</name>
    <dbReference type="NCBI Taxonomy" id="2980103"/>
    <lineage>
        <taxon>Bacteria</taxon>
        <taxon>Bacillati</taxon>
        <taxon>Bacillota</taxon>
        <taxon>Bacilli</taxon>
        <taxon>Bacillales</taxon>
        <taxon>Bacillaceae</taxon>
        <taxon>Alkalihalobacterium</taxon>
    </lineage>
</organism>
<dbReference type="SUPFAM" id="SSF55729">
    <property type="entry name" value="Acyl-CoA N-acyltransferases (Nat)"/>
    <property type="match status" value="1"/>
</dbReference>